<keyword evidence="3" id="KW-1185">Reference proteome</keyword>
<dbReference type="InterPro" id="IPR050266">
    <property type="entry name" value="AB_hydrolase_sf"/>
</dbReference>
<dbReference type="InterPro" id="IPR000639">
    <property type="entry name" value="Epox_hydrolase-like"/>
</dbReference>
<evidence type="ECO:0000313" key="3">
    <source>
        <dbReference type="Proteomes" id="UP001156664"/>
    </source>
</evidence>
<dbReference type="PRINTS" id="PR00412">
    <property type="entry name" value="EPOXHYDRLASE"/>
</dbReference>
<feature type="domain" description="AB hydrolase-1" evidence="1">
    <location>
        <begin position="22"/>
        <end position="255"/>
    </location>
</feature>
<dbReference type="Gene3D" id="3.40.50.1820">
    <property type="entry name" value="alpha/beta hydrolase"/>
    <property type="match status" value="1"/>
</dbReference>
<dbReference type="InterPro" id="IPR029058">
    <property type="entry name" value="AB_hydrolase_fold"/>
</dbReference>
<dbReference type="RefSeq" id="WP_284279423.1">
    <property type="nucleotide sequence ID" value="NZ_BSOJ01000004.1"/>
</dbReference>
<dbReference type="Pfam" id="PF00561">
    <property type="entry name" value="Abhydrolase_1"/>
    <property type="match status" value="1"/>
</dbReference>
<dbReference type="PANTHER" id="PTHR43798">
    <property type="entry name" value="MONOACYLGLYCEROL LIPASE"/>
    <property type="match status" value="1"/>
</dbReference>
<dbReference type="GO" id="GO:0016787">
    <property type="term" value="F:hydrolase activity"/>
    <property type="evidence" value="ECO:0007669"/>
    <property type="project" value="UniProtKB-KW"/>
</dbReference>
<gene>
    <name evidence="2" type="ORF">GCM10007875_01980</name>
</gene>
<organism evidence="2 3">
    <name type="scientific">Limnobacter litoralis</name>
    <dbReference type="NCBI Taxonomy" id="481366"/>
    <lineage>
        <taxon>Bacteria</taxon>
        <taxon>Pseudomonadati</taxon>
        <taxon>Pseudomonadota</taxon>
        <taxon>Betaproteobacteria</taxon>
        <taxon>Burkholderiales</taxon>
        <taxon>Burkholderiaceae</taxon>
        <taxon>Limnobacter</taxon>
    </lineage>
</organism>
<name>A0ABQ5YMF9_9BURK</name>
<sequence length="270" mass="30352">MQQIRLTRGLTHYELTGPENGPLIVLLHGSTIPAWVWDCQVPALVAAGYRVLRYDQYGKGRSQSPRAIYNRTLYIQQLHDLLNALNLTEPFHLAGFSFGGAFAAQFCLQYPERVRKLILIAPVLNMASRNKLLKYIRMPIVGPLFLGKVVLPRLTDRAAGLWAGSPQSEAYRQQFQSHLQTEGFLRAFRSFLTNNALTDYSETYKALGLEGKTALLIWGNKDQDIPGEDMARIRQWMPGTDYLEIDGIGHGTVLQSPTLVNDKMLAYLAS</sequence>
<comment type="caution">
    <text evidence="2">The sequence shown here is derived from an EMBL/GenBank/DDBJ whole genome shotgun (WGS) entry which is preliminary data.</text>
</comment>
<keyword evidence="2" id="KW-0378">Hydrolase</keyword>
<dbReference type="InterPro" id="IPR000073">
    <property type="entry name" value="AB_hydrolase_1"/>
</dbReference>
<evidence type="ECO:0000313" key="2">
    <source>
        <dbReference type="EMBL" id="GLR25111.1"/>
    </source>
</evidence>
<evidence type="ECO:0000259" key="1">
    <source>
        <dbReference type="Pfam" id="PF00561"/>
    </source>
</evidence>
<accession>A0ABQ5YMF9</accession>
<dbReference type="PANTHER" id="PTHR43798:SF33">
    <property type="entry name" value="HYDROLASE, PUTATIVE (AFU_ORTHOLOGUE AFUA_2G14860)-RELATED"/>
    <property type="match status" value="1"/>
</dbReference>
<dbReference type="EMBL" id="BSOJ01000004">
    <property type="protein sequence ID" value="GLR25111.1"/>
    <property type="molecule type" value="Genomic_DNA"/>
</dbReference>
<proteinExistence type="predicted"/>
<dbReference type="Proteomes" id="UP001156664">
    <property type="component" value="Unassembled WGS sequence"/>
</dbReference>
<dbReference type="SUPFAM" id="SSF53474">
    <property type="entry name" value="alpha/beta-Hydrolases"/>
    <property type="match status" value="1"/>
</dbReference>
<reference evidence="3" key="1">
    <citation type="journal article" date="2019" name="Int. J. Syst. Evol. Microbiol.">
        <title>The Global Catalogue of Microorganisms (GCM) 10K type strain sequencing project: providing services to taxonomists for standard genome sequencing and annotation.</title>
        <authorList>
            <consortium name="The Broad Institute Genomics Platform"/>
            <consortium name="The Broad Institute Genome Sequencing Center for Infectious Disease"/>
            <person name="Wu L."/>
            <person name="Ma J."/>
        </authorList>
    </citation>
    <scope>NUCLEOTIDE SEQUENCE [LARGE SCALE GENOMIC DNA]</scope>
    <source>
        <strain evidence="3">NBRC 105857</strain>
    </source>
</reference>
<protein>
    <submittedName>
        <fullName evidence="2">Alpha/beta hydrolase</fullName>
    </submittedName>
</protein>
<dbReference type="PRINTS" id="PR00111">
    <property type="entry name" value="ABHYDROLASE"/>
</dbReference>